<dbReference type="Proteomes" id="UP000075455">
    <property type="component" value="Unassembled WGS sequence"/>
</dbReference>
<comment type="caution">
    <text evidence="1">The sequence shown here is derived from an EMBL/GenBank/DDBJ whole genome shotgun (WGS) entry which is preliminary data.</text>
</comment>
<protein>
    <submittedName>
        <fullName evidence="1">Uncharacterized protein</fullName>
    </submittedName>
</protein>
<dbReference type="AlphaFoldDB" id="A0A150LPS7"/>
<evidence type="ECO:0000313" key="2">
    <source>
        <dbReference type="Proteomes" id="UP000075455"/>
    </source>
</evidence>
<organism evidence="1 2">
    <name type="scientific">Saccharococcus caldoxylosilyticus</name>
    <dbReference type="NCBI Taxonomy" id="81408"/>
    <lineage>
        <taxon>Bacteria</taxon>
        <taxon>Bacillati</taxon>
        <taxon>Bacillota</taxon>
        <taxon>Bacilli</taxon>
        <taxon>Bacillales</taxon>
        <taxon>Anoxybacillaceae</taxon>
        <taxon>Saccharococcus</taxon>
    </lineage>
</organism>
<dbReference type="EMBL" id="LQYS01000045">
    <property type="protein sequence ID" value="KYD14260.1"/>
    <property type="molecule type" value="Genomic_DNA"/>
</dbReference>
<dbReference type="PATRIC" id="fig|81408.3.peg.3668"/>
<sequence>MSSHQEFLAERDKIDYLIQQGYYIKNVRENLSGAFVEFESKIPDPSGKKDATQILHIKNADARKYFASLLICQMKQAQ</sequence>
<accession>A0A150LPS7</accession>
<name>A0A150LPS7_9BACL</name>
<reference evidence="1 2" key="1">
    <citation type="submission" date="2016-01" db="EMBL/GenBank/DDBJ databases">
        <title>Draft Genome Sequences of Seven Thermophilic Sporeformers Isolated from Foods.</title>
        <authorList>
            <person name="Berendsen E.M."/>
            <person name="Wells-Bennik M.H."/>
            <person name="Krawcyk A.O."/>
            <person name="De Jong A."/>
            <person name="Holsappel S."/>
            <person name="Eijlander R.T."/>
            <person name="Kuipers O.P."/>
        </authorList>
    </citation>
    <scope>NUCLEOTIDE SEQUENCE [LARGE SCALE GENOMIC DNA]</scope>
    <source>
        <strain evidence="1 2">B4119</strain>
    </source>
</reference>
<evidence type="ECO:0000313" key="1">
    <source>
        <dbReference type="EMBL" id="KYD14260.1"/>
    </source>
</evidence>
<dbReference type="RefSeq" id="WP_061579457.1">
    <property type="nucleotide sequence ID" value="NZ_LQYS01000045.1"/>
</dbReference>
<dbReference type="STRING" id="81408.B4119_1425"/>
<proteinExistence type="predicted"/>
<gene>
    <name evidence="1" type="ORF">B4119_1425</name>
</gene>